<keyword evidence="3" id="KW-0472">Membrane</keyword>
<dbReference type="Gene3D" id="2.40.30.170">
    <property type="match status" value="1"/>
</dbReference>
<reference evidence="5 6" key="1">
    <citation type="submission" date="2018-08" db="EMBL/GenBank/DDBJ databases">
        <title>Bacillus chawlae sp. nov., Bacillus glennii sp. nov., and Bacillus saganii sp. nov. Isolated from the Vehicle Assembly Building at Kennedy Space Center where the Viking Spacecraft were Assembled.</title>
        <authorList>
            <person name="Seuylemezian A."/>
            <person name="Vaishampayan P."/>
        </authorList>
    </citation>
    <scope>NUCLEOTIDE SEQUENCE [LARGE SCALE GENOMIC DNA]</scope>
    <source>
        <strain evidence="5 6">V44-8</strain>
    </source>
</reference>
<evidence type="ECO:0000256" key="3">
    <source>
        <dbReference type="SAM" id="Phobius"/>
    </source>
</evidence>
<evidence type="ECO:0000313" key="6">
    <source>
        <dbReference type="Proteomes" id="UP000262939"/>
    </source>
</evidence>
<dbReference type="InterPro" id="IPR058639">
    <property type="entry name" value="BSH_YknX-like"/>
</dbReference>
<evidence type="ECO:0000259" key="4">
    <source>
        <dbReference type="Pfam" id="PF25984"/>
    </source>
</evidence>
<accession>A0A372L6I7</accession>
<dbReference type="PANTHER" id="PTHR32347:SF14">
    <property type="entry name" value="EFFLUX SYSTEM COMPONENT YKNX-RELATED"/>
    <property type="match status" value="1"/>
</dbReference>
<keyword evidence="3" id="KW-0812">Transmembrane</keyword>
<gene>
    <name evidence="5" type="ORF">D0466_21050</name>
</gene>
<proteinExistence type="predicted"/>
<dbReference type="OrthoDB" id="2446145at2"/>
<keyword evidence="6" id="KW-1185">Reference proteome</keyword>
<feature type="transmembrane region" description="Helical" evidence="3">
    <location>
        <begin position="6"/>
        <end position="25"/>
    </location>
</feature>
<dbReference type="Gene3D" id="2.40.420.20">
    <property type="match status" value="1"/>
</dbReference>
<evidence type="ECO:0000313" key="5">
    <source>
        <dbReference type="EMBL" id="RFU60662.1"/>
    </source>
</evidence>
<comment type="subcellular location">
    <subcellularLocation>
        <location evidence="1">Cell envelope</location>
    </subcellularLocation>
</comment>
<dbReference type="InterPro" id="IPR050465">
    <property type="entry name" value="UPF0194_transport"/>
</dbReference>
<comment type="caution">
    <text evidence="5">The sequence shown here is derived from an EMBL/GenBank/DDBJ whole genome shotgun (WGS) entry which is preliminary data.</text>
</comment>
<protein>
    <submittedName>
        <fullName evidence="5">Efflux RND transporter periplasmic adaptor subunit</fullName>
    </submittedName>
</protein>
<feature type="domain" description="YknX-like barrel-sandwich hybrid" evidence="4">
    <location>
        <begin position="66"/>
        <end position="216"/>
    </location>
</feature>
<evidence type="ECO:0000256" key="1">
    <source>
        <dbReference type="ARBA" id="ARBA00004196"/>
    </source>
</evidence>
<dbReference type="PANTHER" id="PTHR32347">
    <property type="entry name" value="EFFLUX SYSTEM COMPONENT YKNX-RELATED"/>
    <property type="match status" value="1"/>
</dbReference>
<keyword evidence="2" id="KW-0175">Coiled coil</keyword>
<sequence length="414" mass="45837">MNRWKFYSIIIMAAAFVAVNIYLTVKDNSKVARTAYVNEWMEVKRGDIVETFQSKGVVTPKEESPIYYGKENNEFQKFLVREGDEVSAGTPLFEYATPELDALRTAMEAQKIQVEGEIAGIDEYIAKLESYQPTITDASSSTSSDTGLEAQPDLADAASGVIKSTIKQEIYKQEMEKGKLEEQITKLDTQLSNIHAGGTATVASESEGFVKEVDYSLGDPIITIASKESDIEGFFNEKQLKQAKPGMKIKITSPDLKKPLNGTIEQINTIPEEEPDVKMGGTYEYKAAMEKESSKLVKGSKVAITVITREAKGVPAIPETAIRKKKGKPFIYRLTAKGYMQMQSIDKGLGFAGKREVAKGVKQGDVIVRSPDHTGFSQSRFITPLDTQEASKSVFKKMPNSEKFRYILVGLLEQ</sequence>
<dbReference type="GO" id="GO:0030313">
    <property type="term" value="C:cell envelope"/>
    <property type="evidence" value="ECO:0007669"/>
    <property type="project" value="UniProtKB-SubCell"/>
</dbReference>
<evidence type="ECO:0000256" key="2">
    <source>
        <dbReference type="ARBA" id="ARBA00023054"/>
    </source>
</evidence>
<dbReference type="RefSeq" id="WP_117324465.1">
    <property type="nucleotide sequence ID" value="NZ_QVTD01000023.1"/>
</dbReference>
<organism evidence="5 6">
    <name type="scientific">Peribacillus glennii</name>
    <dbReference type="NCBI Taxonomy" id="2303991"/>
    <lineage>
        <taxon>Bacteria</taxon>
        <taxon>Bacillati</taxon>
        <taxon>Bacillota</taxon>
        <taxon>Bacilli</taxon>
        <taxon>Bacillales</taxon>
        <taxon>Bacillaceae</taxon>
        <taxon>Peribacillus</taxon>
    </lineage>
</organism>
<dbReference type="AlphaFoldDB" id="A0A372L6I7"/>
<name>A0A372L6I7_9BACI</name>
<dbReference type="EMBL" id="QVTD01000023">
    <property type="protein sequence ID" value="RFU60662.1"/>
    <property type="molecule type" value="Genomic_DNA"/>
</dbReference>
<keyword evidence="3" id="KW-1133">Transmembrane helix</keyword>
<dbReference type="Pfam" id="PF25984">
    <property type="entry name" value="BSH_YknX"/>
    <property type="match status" value="1"/>
</dbReference>
<dbReference type="Proteomes" id="UP000262939">
    <property type="component" value="Unassembled WGS sequence"/>
</dbReference>